<dbReference type="EMBL" id="SGNZ01000004">
    <property type="protein sequence ID" value="TRA94056.1"/>
    <property type="molecule type" value="Genomic_DNA"/>
</dbReference>
<evidence type="ECO:0008006" key="3">
    <source>
        <dbReference type="Google" id="ProtNLM"/>
    </source>
</evidence>
<accession>A0ABY3BRP7</accession>
<name>A0ABY3BRP7_9HYPH</name>
<sequence length="361" mass="39232">MNSYALPSIDAWTASSLLQKAIRRGEADYAQAAALALYRMRGNALWRRLLLIAFEDVGPADPALCVNVSEWSNDPELRKSLGTDHELLLYLTGEMCLAAKNREADYLICAAKQAPFSEDLRAAMASRSLENRVLAAGDCNATLLDRAVASWMASGVNGGAPQVLREGNLSGLIRHFVALGVPEDFASSVAYASKKTSEPIVLMAPLLLLAIGRETSSARVVTEALPPSVLCNGIPSWVFDKHTRLGKSAVRQLLKENREVRDCLAAFVPEYKSIQVAEMAAFYADAVALSSRLVWPQSDELYALGLRTDMTKIGTPDDGVAPITQLLSQHLNQLNDIRKRLREGNRSEAFTRTVGMVGGGK</sequence>
<evidence type="ECO:0000313" key="2">
    <source>
        <dbReference type="Proteomes" id="UP000319481"/>
    </source>
</evidence>
<proteinExistence type="predicted"/>
<dbReference type="Proteomes" id="UP000319481">
    <property type="component" value="Unassembled WGS sequence"/>
</dbReference>
<dbReference type="Gene3D" id="1.20.272.10">
    <property type="match status" value="1"/>
</dbReference>
<reference evidence="1 2" key="1">
    <citation type="journal article" date="2019" name="Appl. Microbiol. Biotechnol.">
        <title>Differential efficiency of wild type rhizogenic strains for rol gene transformation of plants.</title>
        <authorList>
            <person name="Desmet S."/>
            <person name="De Keyser E."/>
            <person name="Van Vaerenbergh J."/>
            <person name="Baeyen S."/>
            <person name="Van Huylenbroeck J."/>
            <person name="Geelen D."/>
            <person name="Dhooghe E."/>
        </authorList>
    </citation>
    <scope>NUCLEOTIDE SEQUENCE [LARGE SCALE GENOMIC DNA]</scope>
    <source>
        <strain evidence="1 2">GBBC3283</strain>
    </source>
</reference>
<organism evidence="1 2">
    <name type="scientific">Agrobacterium salinitolerans</name>
    <dbReference type="NCBI Taxonomy" id="1183413"/>
    <lineage>
        <taxon>Bacteria</taxon>
        <taxon>Pseudomonadati</taxon>
        <taxon>Pseudomonadota</taxon>
        <taxon>Alphaproteobacteria</taxon>
        <taxon>Hyphomicrobiales</taxon>
        <taxon>Rhizobiaceae</taxon>
        <taxon>Rhizobium/Agrobacterium group</taxon>
        <taxon>Agrobacterium</taxon>
    </lineage>
</organism>
<dbReference type="RefSeq" id="WP_142912594.1">
    <property type="nucleotide sequence ID" value="NZ_JAPZLP010000006.1"/>
</dbReference>
<dbReference type="SUPFAM" id="SSF48019">
    <property type="entry name" value="post-AAA+ oligomerization domain-like"/>
    <property type="match status" value="1"/>
</dbReference>
<comment type="caution">
    <text evidence="1">The sequence shown here is derived from an EMBL/GenBank/DDBJ whole genome shotgun (WGS) entry which is preliminary data.</text>
</comment>
<dbReference type="InterPro" id="IPR008921">
    <property type="entry name" value="DNA_pol3_clamp-load_cplx_C"/>
</dbReference>
<evidence type="ECO:0000313" key="1">
    <source>
        <dbReference type="EMBL" id="TRA94056.1"/>
    </source>
</evidence>
<protein>
    <recommendedName>
        <fullName evidence="3">DUF2336 domain-containing protein</fullName>
    </recommendedName>
</protein>
<keyword evidence="2" id="KW-1185">Reference proteome</keyword>
<gene>
    <name evidence="1" type="ORF">EXN23_10260</name>
</gene>